<evidence type="ECO:0000313" key="2">
    <source>
        <dbReference type="Proteomes" id="UP000246410"/>
    </source>
</evidence>
<name>A0A317NE05_9NOCA</name>
<protein>
    <submittedName>
        <fullName evidence="1">Uncharacterized protein</fullName>
    </submittedName>
</protein>
<proteinExistence type="predicted"/>
<organism evidence="1 2">
    <name type="scientific">Nocardia neocaledoniensis</name>
    <dbReference type="NCBI Taxonomy" id="236511"/>
    <lineage>
        <taxon>Bacteria</taxon>
        <taxon>Bacillati</taxon>
        <taxon>Actinomycetota</taxon>
        <taxon>Actinomycetes</taxon>
        <taxon>Mycobacteriales</taxon>
        <taxon>Nocardiaceae</taxon>
        <taxon>Nocardia</taxon>
    </lineage>
</organism>
<evidence type="ECO:0000313" key="1">
    <source>
        <dbReference type="EMBL" id="PWV73385.1"/>
    </source>
</evidence>
<gene>
    <name evidence="1" type="ORF">DFR69_10711</name>
</gene>
<dbReference type="Proteomes" id="UP000246410">
    <property type="component" value="Unassembled WGS sequence"/>
</dbReference>
<accession>A0A317NE05</accession>
<reference evidence="1 2" key="1">
    <citation type="submission" date="2018-05" db="EMBL/GenBank/DDBJ databases">
        <title>Genomic Encyclopedia of Type Strains, Phase IV (KMG-IV): sequencing the most valuable type-strain genomes for metagenomic binning, comparative biology and taxonomic classification.</title>
        <authorList>
            <person name="Goeker M."/>
        </authorList>
    </citation>
    <scope>NUCLEOTIDE SEQUENCE [LARGE SCALE GENOMIC DNA]</scope>
    <source>
        <strain evidence="1 2">DSM 44717</strain>
    </source>
</reference>
<sequence>MRLADITEPGWDKVYVSHHPVSRDYVEKMVGAEVEMEDAFLGTGNVLVFLEGGIVREASYISPDLLPPGTYSNNVRIVAPGFPALLQANDG</sequence>
<comment type="caution">
    <text evidence="1">The sequence shown here is derived from an EMBL/GenBank/DDBJ whole genome shotgun (WGS) entry which is preliminary data.</text>
</comment>
<dbReference type="EMBL" id="QGTL01000007">
    <property type="protein sequence ID" value="PWV73385.1"/>
    <property type="molecule type" value="Genomic_DNA"/>
</dbReference>
<keyword evidence="2" id="KW-1185">Reference proteome</keyword>
<dbReference type="AlphaFoldDB" id="A0A317NE05"/>